<keyword evidence="1" id="KW-0812">Transmembrane</keyword>
<evidence type="ECO:0000313" key="2">
    <source>
        <dbReference type="EMBL" id="VWB72420.1"/>
    </source>
</evidence>
<organism evidence="2 3">
    <name type="scientific">Burkholderia aenigmatica</name>
    <dbReference type="NCBI Taxonomy" id="2015348"/>
    <lineage>
        <taxon>Bacteria</taxon>
        <taxon>Pseudomonadati</taxon>
        <taxon>Pseudomonadota</taxon>
        <taxon>Betaproteobacteria</taxon>
        <taxon>Burkholderiales</taxon>
        <taxon>Burkholderiaceae</taxon>
        <taxon>Burkholderia</taxon>
        <taxon>Burkholderia cepacia complex</taxon>
    </lineage>
</organism>
<proteinExistence type="predicted"/>
<evidence type="ECO:0000313" key="3">
    <source>
        <dbReference type="Proteomes" id="UP000494261"/>
    </source>
</evidence>
<dbReference type="Proteomes" id="UP000494261">
    <property type="component" value="Unassembled WGS sequence"/>
</dbReference>
<keyword evidence="1" id="KW-1133">Transmembrane helix</keyword>
<reference evidence="2 3" key="1">
    <citation type="submission" date="2019-09" db="EMBL/GenBank/DDBJ databases">
        <authorList>
            <person name="Depoorter E."/>
        </authorList>
    </citation>
    <scope>NUCLEOTIDE SEQUENCE [LARGE SCALE GENOMIC DNA]</scope>
    <source>
        <strain evidence="2">LMG 13014</strain>
    </source>
</reference>
<feature type="transmembrane region" description="Helical" evidence="1">
    <location>
        <begin position="51"/>
        <end position="70"/>
    </location>
</feature>
<dbReference type="EMBL" id="CABVQC010000021">
    <property type="protein sequence ID" value="VWB72420.1"/>
    <property type="molecule type" value="Genomic_DNA"/>
</dbReference>
<keyword evidence="1" id="KW-0472">Membrane</keyword>
<feature type="transmembrane region" description="Helical" evidence="1">
    <location>
        <begin position="24"/>
        <end position="45"/>
    </location>
</feature>
<protein>
    <submittedName>
        <fullName evidence="2">Uncharacterized protein</fullName>
    </submittedName>
</protein>
<evidence type="ECO:0000256" key="1">
    <source>
        <dbReference type="SAM" id="Phobius"/>
    </source>
</evidence>
<accession>A0A6P2LYN1</accession>
<sequence length="85" mass="9092">MNVAGMQSMKGVGELKKKGSDGQVPGWTLLVGLLGWVVAPMILVACQDHALSWKVGIPASIAAIAIGAFLERWLDRKYQPACERG</sequence>
<dbReference type="AlphaFoldDB" id="A0A6P2LYN1"/>
<name>A0A6P2LYN1_9BURK</name>
<gene>
    <name evidence="2" type="ORF">BLA13014_03292</name>
</gene>